<keyword evidence="2" id="KW-1185">Reference proteome</keyword>
<organism evidence="1 2">
    <name type="scientific">Terfezia boudieri ATCC MYA-4762</name>
    <dbReference type="NCBI Taxonomy" id="1051890"/>
    <lineage>
        <taxon>Eukaryota</taxon>
        <taxon>Fungi</taxon>
        <taxon>Dikarya</taxon>
        <taxon>Ascomycota</taxon>
        <taxon>Pezizomycotina</taxon>
        <taxon>Pezizomycetes</taxon>
        <taxon>Pezizales</taxon>
        <taxon>Pezizaceae</taxon>
        <taxon>Terfezia</taxon>
    </lineage>
</organism>
<dbReference type="STRING" id="1051890.A0A3N4L998"/>
<reference evidence="1 2" key="1">
    <citation type="journal article" date="2018" name="Nat. Ecol. Evol.">
        <title>Pezizomycetes genomes reveal the molecular basis of ectomycorrhizal truffle lifestyle.</title>
        <authorList>
            <person name="Murat C."/>
            <person name="Payen T."/>
            <person name="Noel B."/>
            <person name="Kuo A."/>
            <person name="Morin E."/>
            <person name="Chen J."/>
            <person name="Kohler A."/>
            <person name="Krizsan K."/>
            <person name="Balestrini R."/>
            <person name="Da Silva C."/>
            <person name="Montanini B."/>
            <person name="Hainaut M."/>
            <person name="Levati E."/>
            <person name="Barry K.W."/>
            <person name="Belfiori B."/>
            <person name="Cichocki N."/>
            <person name="Clum A."/>
            <person name="Dockter R.B."/>
            <person name="Fauchery L."/>
            <person name="Guy J."/>
            <person name="Iotti M."/>
            <person name="Le Tacon F."/>
            <person name="Lindquist E.A."/>
            <person name="Lipzen A."/>
            <person name="Malagnac F."/>
            <person name="Mello A."/>
            <person name="Molinier V."/>
            <person name="Miyauchi S."/>
            <person name="Poulain J."/>
            <person name="Riccioni C."/>
            <person name="Rubini A."/>
            <person name="Sitrit Y."/>
            <person name="Splivallo R."/>
            <person name="Traeger S."/>
            <person name="Wang M."/>
            <person name="Zifcakova L."/>
            <person name="Wipf D."/>
            <person name="Zambonelli A."/>
            <person name="Paolocci F."/>
            <person name="Nowrousian M."/>
            <person name="Ottonello S."/>
            <person name="Baldrian P."/>
            <person name="Spatafora J.W."/>
            <person name="Henrissat B."/>
            <person name="Nagy L.G."/>
            <person name="Aury J.M."/>
            <person name="Wincker P."/>
            <person name="Grigoriev I.V."/>
            <person name="Bonfante P."/>
            <person name="Martin F.M."/>
        </authorList>
    </citation>
    <scope>NUCLEOTIDE SEQUENCE [LARGE SCALE GENOMIC DNA]</scope>
    <source>
        <strain evidence="1 2">ATCC MYA-4762</strain>
    </source>
</reference>
<dbReference type="OrthoDB" id="5373426at2759"/>
<dbReference type="AlphaFoldDB" id="A0A3N4L998"/>
<evidence type="ECO:0000313" key="1">
    <source>
        <dbReference type="EMBL" id="RPB19477.1"/>
    </source>
</evidence>
<accession>A0A3N4L998</accession>
<proteinExistence type="predicted"/>
<gene>
    <name evidence="1" type="ORF">L211DRAFT_859060</name>
</gene>
<evidence type="ECO:0000313" key="2">
    <source>
        <dbReference type="Proteomes" id="UP000267821"/>
    </source>
</evidence>
<protein>
    <submittedName>
        <fullName evidence="1">Uncharacterized protein</fullName>
    </submittedName>
</protein>
<dbReference type="InParanoid" id="A0A3N4L998"/>
<dbReference type="SUPFAM" id="SSF52266">
    <property type="entry name" value="SGNH hydrolase"/>
    <property type="match status" value="1"/>
</dbReference>
<dbReference type="EMBL" id="ML121588">
    <property type="protein sequence ID" value="RPB19477.1"/>
    <property type="molecule type" value="Genomic_DNA"/>
</dbReference>
<dbReference type="Proteomes" id="UP000267821">
    <property type="component" value="Unassembled WGS sequence"/>
</dbReference>
<sequence length="286" mass="32250">MYSISIPPDADSADLPLYSTPDTVDSLSDFKYRSECNISSLDLHVPYSPLCSSRAQMLEAMSGGGRIGFDGPYIPRGCDMRHIVGALNVFLRKDLGYGAVNFNQQEKNECFCLTQFNVKTCSVQGIFKKADVELHDPPSLLLTLFLVRYPIAPEELQRLSAALGTEKTTKPLAFVYGMGLWNNLDIHATVNFLTTVENHIIEQLPYFRPTLSGVPPFFPRLFSQGNRALMLYEESIRRIVQERKGMEVLGTWNATIQMNKYDGVHVGNLLKAMMVMNWLNLLREDI</sequence>
<name>A0A3N4L998_9PEZI</name>